<keyword evidence="3" id="KW-1185">Reference proteome</keyword>
<reference evidence="2" key="2">
    <citation type="submission" date="2017-10" db="EMBL/GenBank/DDBJ databases">
        <title>Ladona fulva Genome sequencing and assembly.</title>
        <authorList>
            <person name="Murali S."/>
            <person name="Richards S."/>
            <person name="Bandaranaike D."/>
            <person name="Bellair M."/>
            <person name="Blankenburg K."/>
            <person name="Chao H."/>
            <person name="Dinh H."/>
            <person name="Doddapaneni H."/>
            <person name="Dugan-Rocha S."/>
            <person name="Elkadiri S."/>
            <person name="Gnanaolivu R."/>
            <person name="Hernandez B."/>
            <person name="Skinner E."/>
            <person name="Javaid M."/>
            <person name="Lee S."/>
            <person name="Li M."/>
            <person name="Ming W."/>
            <person name="Munidasa M."/>
            <person name="Muniz J."/>
            <person name="Nguyen L."/>
            <person name="Hughes D."/>
            <person name="Osuji N."/>
            <person name="Pu L.-L."/>
            <person name="Puazo M."/>
            <person name="Qu C."/>
            <person name="Quiroz J."/>
            <person name="Raj R."/>
            <person name="Weissenberger G."/>
            <person name="Xin Y."/>
            <person name="Zou X."/>
            <person name="Han Y."/>
            <person name="Worley K."/>
            <person name="Muzny D."/>
            <person name="Gibbs R."/>
        </authorList>
    </citation>
    <scope>NUCLEOTIDE SEQUENCE</scope>
    <source>
        <strain evidence="2">Sampled in the wild</strain>
    </source>
</reference>
<dbReference type="InterPro" id="IPR021298">
    <property type="entry name" value="CFAP298"/>
</dbReference>
<proteinExistence type="inferred from homology"/>
<accession>A0A8K0JW22</accession>
<dbReference type="PANTHER" id="PTHR13238">
    <property type="entry name" value="PROTEIN C21ORF59"/>
    <property type="match status" value="1"/>
</dbReference>
<dbReference type="EMBL" id="KZ308159">
    <property type="protein sequence ID" value="KAG8223406.1"/>
    <property type="molecule type" value="Genomic_DNA"/>
</dbReference>
<sequence length="199" mass="22673">MVKLHVKKGEESQFLFETFVESDIANVITEVTTIFNGRLKVGRVCNEIECLAKHGTCLPPNMMGLTEEQVLELKLIDEWGDKCIPSGGYTLEPDPLGRRNGKKPNEKMQDVLNKTVSEAKAMTSKVIEPALSQLWFSGKEMLPDKKLKDYVGKNEKTKVVVKIQKRGHGAPSREPVMTEEERKEWMARAYHRQEELKVM</sequence>
<protein>
    <submittedName>
        <fullName evidence="2">Uncharacterized protein</fullName>
    </submittedName>
</protein>
<dbReference type="PANTHER" id="PTHR13238:SF0">
    <property type="entry name" value="CILIA- AND FLAGELLA-ASSOCIATED PROTEIN 298"/>
    <property type="match status" value="1"/>
</dbReference>
<comment type="caution">
    <text evidence="2">The sequence shown here is derived from an EMBL/GenBank/DDBJ whole genome shotgun (WGS) entry which is preliminary data.</text>
</comment>
<dbReference type="AlphaFoldDB" id="A0A8K0JW22"/>
<dbReference type="GO" id="GO:0003352">
    <property type="term" value="P:regulation of cilium movement"/>
    <property type="evidence" value="ECO:0007669"/>
    <property type="project" value="InterPro"/>
</dbReference>
<comment type="similarity">
    <text evidence="1">Belongs to the CFAP298 family.</text>
</comment>
<evidence type="ECO:0000313" key="2">
    <source>
        <dbReference type="EMBL" id="KAG8223406.1"/>
    </source>
</evidence>
<reference evidence="2" key="1">
    <citation type="submission" date="2013-04" db="EMBL/GenBank/DDBJ databases">
        <authorList>
            <person name="Qu J."/>
            <person name="Murali S.C."/>
            <person name="Bandaranaike D."/>
            <person name="Bellair M."/>
            <person name="Blankenburg K."/>
            <person name="Chao H."/>
            <person name="Dinh H."/>
            <person name="Doddapaneni H."/>
            <person name="Downs B."/>
            <person name="Dugan-Rocha S."/>
            <person name="Elkadiri S."/>
            <person name="Gnanaolivu R.D."/>
            <person name="Hernandez B."/>
            <person name="Javaid M."/>
            <person name="Jayaseelan J.C."/>
            <person name="Lee S."/>
            <person name="Li M."/>
            <person name="Ming W."/>
            <person name="Munidasa M."/>
            <person name="Muniz J."/>
            <person name="Nguyen L."/>
            <person name="Ongeri F."/>
            <person name="Osuji N."/>
            <person name="Pu L.-L."/>
            <person name="Puazo M."/>
            <person name="Qu C."/>
            <person name="Quiroz J."/>
            <person name="Raj R."/>
            <person name="Weissenberger G."/>
            <person name="Xin Y."/>
            <person name="Zou X."/>
            <person name="Han Y."/>
            <person name="Richards S."/>
            <person name="Worley K."/>
            <person name="Muzny D."/>
            <person name="Gibbs R."/>
        </authorList>
    </citation>
    <scope>NUCLEOTIDE SEQUENCE</scope>
    <source>
        <strain evidence="2">Sampled in the wild</strain>
    </source>
</reference>
<dbReference type="Proteomes" id="UP000792457">
    <property type="component" value="Unassembled WGS sequence"/>
</dbReference>
<dbReference type="OrthoDB" id="276065at2759"/>
<name>A0A8K0JW22_LADFU</name>
<organism evidence="2 3">
    <name type="scientific">Ladona fulva</name>
    <name type="common">Scarce chaser dragonfly</name>
    <name type="synonym">Libellula fulva</name>
    <dbReference type="NCBI Taxonomy" id="123851"/>
    <lineage>
        <taxon>Eukaryota</taxon>
        <taxon>Metazoa</taxon>
        <taxon>Ecdysozoa</taxon>
        <taxon>Arthropoda</taxon>
        <taxon>Hexapoda</taxon>
        <taxon>Insecta</taxon>
        <taxon>Pterygota</taxon>
        <taxon>Palaeoptera</taxon>
        <taxon>Odonata</taxon>
        <taxon>Epiprocta</taxon>
        <taxon>Anisoptera</taxon>
        <taxon>Libelluloidea</taxon>
        <taxon>Libellulidae</taxon>
        <taxon>Ladona</taxon>
    </lineage>
</organism>
<gene>
    <name evidence="2" type="ORF">J437_LFUL003679</name>
</gene>
<evidence type="ECO:0000256" key="1">
    <source>
        <dbReference type="ARBA" id="ARBA00009619"/>
    </source>
</evidence>
<evidence type="ECO:0000313" key="3">
    <source>
        <dbReference type="Proteomes" id="UP000792457"/>
    </source>
</evidence>
<dbReference type="Pfam" id="PF11069">
    <property type="entry name" value="CFAP298"/>
    <property type="match status" value="1"/>
</dbReference>